<organism evidence="1 2">
    <name type="scientific">Roseobacter insulae</name>
    <dbReference type="NCBI Taxonomy" id="2859783"/>
    <lineage>
        <taxon>Bacteria</taxon>
        <taxon>Pseudomonadati</taxon>
        <taxon>Pseudomonadota</taxon>
        <taxon>Alphaproteobacteria</taxon>
        <taxon>Rhodobacterales</taxon>
        <taxon>Roseobacteraceae</taxon>
        <taxon>Roseobacter</taxon>
    </lineage>
</organism>
<evidence type="ECO:0000313" key="1">
    <source>
        <dbReference type="EMBL" id="MBW4710710.1"/>
    </source>
</evidence>
<dbReference type="EMBL" id="JAHXDN010000010">
    <property type="protein sequence ID" value="MBW4710710.1"/>
    <property type="molecule type" value="Genomic_DNA"/>
</dbReference>
<keyword evidence="2" id="KW-1185">Reference proteome</keyword>
<proteinExistence type="predicted"/>
<sequence length="86" mass="9125">MLANNPLTLPNSTAGQISDAALAHMVQVGLDAQIHDQMDTAGGCLMVLTYAQVCRELQQRRAAMARMGLTGPNDHLRILVQGPANG</sequence>
<reference evidence="1" key="1">
    <citation type="submission" date="2021-07" db="EMBL/GenBank/DDBJ databases">
        <title>Roseobacter insulae sp. nov., isolated from a tidal flat.</title>
        <authorList>
            <person name="Park S."/>
            <person name="Yoon J.-H."/>
        </authorList>
    </citation>
    <scope>NUCLEOTIDE SEQUENCE</scope>
    <source>
        <strain evidence="1">YSTF-M11</strain>
    </source>
</reference>
<accession>A0A9X1G120</accession>
<dbReference type="Proteomes" id="UP001138661">
    <property type="component" value="Unassembled WGS sequence"/>
</dbReference>
<dbReference type="AlphaFoldDB" id="A0A9X1G120"/>
<dbReference type="RefSeq" id="WP_219507796.1">
    <property type="nucleotide sequence ID" value="NZ_JAHXDN010000010.1"/>
</dbReference>
<comment type="caution">
    <text evidence="1">The sequence shown here is derived from an EMBL/GenBank/DDBJ whole genome shotgun (WGS) entry which is preliminary data.</text>
</comment>
<name>A0A9X1G120_9RHOB</name>
<evidence type="ECO:0000313" key="2">
    <source>
        <dbReference type="Proteomes" id="UP001138661"/>
    </source>
</evidence>
<protein>
    <submittedName>
        <fullName evidence="1">Uncharacterized protein</fullName>
    </submittedName>
</protein>
<gene>
    <name evidence="1" type="ORF">KX928_23215</name>
</gene>